<gene>
    <name evidence="2" type="ORF">H310_05893</name>
</gene>
<name>A0A024U7X5_9STRA</name>
<proteinExistence type="predicted"/>
<keyword evidence="1" id="KW-0812">Transmembrane</keyword>
<dbReference type="GeneID" id="20082943"/>
<accession>A0A024U7X5</accession>
<feature type="transmembrane region" description="Helical" evidence="1">
    <location>
        <begin position="51"/>
        <end position="70"/>
    </location>
</feature>
<evidence type="ECO:0008006" key="3">
    <source>
        <dbReference type="Google" id="ProtNLM"/>
    </source>
</evidence>
<dbReference type="AlphaFoldDB" id="A0A024U7X5"/>
<dbReference type="EMBL" id="KI913961">
    <property type="protein sequence ID" value="ETW02359.1"/>
    <property type="molecule type" value="Genomic_DNA"/>
</dbReference>
<feature type="transmembrane region" description="Helical" evidence="1">
    <location>
        <begin position="82"/>
        <end position="100"/>
    </location>
</feature>
<evidence type="ECO:0000313" key="2">
    <source>
        <dbReference type="EMBL" id="ETW02359.1"/>
    </source>
</evidence>
<keyword evidence="1" id="KW-0472">Membrane</keyword>
<organism evidence="2">
    <name type="scientific">Aphanomyces invadans</name>
    <dbReference type="NCBI Taxonomy" id="157072"/>
    <lineage>
        <taxon>Eukaryota</taxon>
        <taxon>Sar</taxon>
        <taxon>Stramenopiles</taxon>
        <taxon>Oomycota</taxon>
        <taxon>Saprolegniomycetes</taxon>
        <taxon>Saprolegniales</taxon>
        <taxon>Verrucalvaceae</taxon>
        <taxon>Aphanomyces</taxon>
    </lineage>
</organism>
<dbReference type="OrthoDB" id="75031at2759"/>
<feature type="transmembrane region" description="Helical" evidence="1">
    <location>
        <begin position="12"/>
        <end position="31"/>
    </location>
</feature>
<evidence type="ECO:0000256" key="1">
    <source>
        <dbReference type="SAM" id="Phobius"/>
    </source>
</evidence>
<dbReference type="VEuPathDB" id="FungiDB:H310_05893"/>
<sequence length="206" mass="22791">MLAILHSKTALFSLRAITMVVAAFVATYVWVNQHRPCDPAAEARYDLDHEDVPLMTSALVITIFIPVWMGLHRFRFNCVVKFNYACELLSFVLVFVPTVYWGSSRTASLACDGRRRRKSVCLQNTCTIVRASMIASCVLMGMLALSSIVVLHQWRASAIVSLNKSLAAPDGEATIIDVETPRGTDHTEIQTPMTVDGRTLSIQSSL</sequence>
<dbReference type="RefSeq" id="XP_008868964.1">
    <property type="nucleotide sequence ID" value="XM_008870742.1"/>
</dbReference>
<reference evidence="2" key="1">
    <citation type="submission" date="2013-12" db="EMBL/GenBank/DDBJ databases">
        <title>The Genome Sequence of Aphanomyces invadans NJM9701.</title>
        <authorList>
            <consortium name="The Broad Institute Genomics Platform"/>
            <person name="Russ C."/>
            <person name="Tyler B."/>
            <person name="van West P."/>
            <person name="Dieguez-Uribeondo J."/>
            <person name="Young S.K."/>
            <person name="Zeng Q."/>
            <person name="Gargeya S."/>
            <person name="Fitzgerald M."/>
            <person name="Abouelleil A."/>
            <person name="Alvarado L."/>
            <person name="Chapman S.B."/>
            <person name="Gainer-Dewar J."/>
            <person name="Goldberg J."/>
            <person name="Griggs A."/>
            <person name="Gujja S."/>
            <person name="Hansen M."/>
            <person name="Howarth C."/>
            <person name="Imamovic A."/>
            <person name="Ireland A."/>
            <person name="Larimer J."/>
            <person name="McCowan C."/>
            <person name="Murphy C."/>
            <person name="Pearson M."/>
            <person name="Poon T.W."/>
            <person name="Priest M."/>
            <person name="Roberts A."/>
            <person name="Saif S."/>
            <person name="Shea T."/>
            <person name="Sykes S."/>
            <person name="Wortman J."/>
            <person name="Nusbaum C."/>
            <person name="Birren B."/>
        </authorList>
    </citation>
    <scope>NUCLEOTIDE SEQUENCE [LARGE SCALE GENOMIC DNA]</scope>
    <source>
        <strain evidence="2">NJM9701</strain>
    </source>
</reference>
<feature type="transmembrane region" description="Helical" evidence="1">
    <location>
        <begin position="128"/>
        <end position="151"/>
    </location>
</feature>
<keyword evidence="1" id="KW-1133">Transmembrane helix</keyword>
<protein>
    <recommendedName>
        <fullName evidence="3">MARVEL domain-containing protein</fullName>
    </recommendedName>
</protein>